<dbReference type="Proteomes" id="UP000241444">
    <property type="component" value="Unassembled WGS sequence"/>
</dbReference>
<keyword evidence="1" id="KW-0472">Membrane</keyword>
<accession>A0A2P7BPW2</accession>
<organism evidence="2 3">
    <name type="scientific">Phyllobacterium brassicacearum</name>
    <dbReference type="NCBI Taxonomy" id="314235"/>
    <lineage>
        <taxon>Bacteria</taxon>
        <taxon>Pseudomonadati</taxon>
        <taxon>Pseudomonadota</taxon>
        <taxon>Alphaproteobacteria</taxon>
        <taxon>Hyphomicrobiales</taxon>
        <taxon>Phyllobacteriaceae</taxon>
        <taxon>Phyllobacterium</taxon>
    </lineage>
</organism>
<evidence type="ECO:0000256" key="1">
    <source>
        <dbReference type="SAM" id="Phobius"/>
    </source>
</evidence>
<keyword evidence="3" id="KW-1185">Reference proteome</keyword>
<proteinExistence type="predicted"/>
<name>A0A2P7BPW2_9HYPH</name>
<keyword evidence="1" id="KW-1133">Transmembrane helix</keyword>
<evidence type="ECO:0000313" key="3">
    <source>
        <dbReference type="Proteomes" id="UP000241444"/>
    </source>
</evidence>
<comment type="caution">
    <text evidence="2">The sequence shown here is derived from an EMBL/GenBank/DDBJ whole genome shotgun (WGS) entry which is preliminary data.</text>
</comment>
<dbReference type="EMBL" id="PGGO01000008">
    <property type="protein sequence ID" value="PSH68517.1"/>
    <property type="molecule type" value="Genomic_DNA"/>
</dbReference>
<evidence type="ECO:0000313" key="2">
    <source>
        <dbReference type="EMBL" id="PSH68517.1"/>
    </source>
</evidence>
<sequence length="78" mass="8673">MNDVQQPTAHWRIVLAFVLDLITFIVFGFLFAKLLAGLAENGISLGSVLVAVLLIFAYLVVSKRFGLTPWRRILGVRS</sequence>
<keyword evidence="1" id="KW-0812">Transmembrane</keyword>
<dbReference type="OrthoDB" id="7745564at2"/>
<reference evidence="3" key="1">
    <citation type="submission" date="2017-11" db="EMBL/GenBank/DDBJ databases">
        <authorList>
            <person name="Kuznetsova I."/>
            <person name="Sazanova A."/>
            <person name="Chirak E."/>
            <person name="Safronova V."/>
            <person name="Willems A."/>
        </authorList>
    </citation>
    <scope>NUCLEOTIDE SEQUENCE [LARGE SCALE GENOMIC DNA]</scope>
    <source>
        <strain evidence="3">STM 196</strain>
    </source>
</reference>
<protein>
    <submittedName>
        <fullName evidence="2">Uncharacterized protein</fullName>
    </submittedName>
</protein>
<feature type="transmembrane region" description="Helical" evidence="1">
    <location>
        <begin position="12"/>
        <end position="36"/>
    </location>
</feature>
<feature type="transmembrane region" description="Helical" evidence="1">
    <location>
        <begin position="42"/>
        <end position="61"/>
    </location>
</feature>
<dbReference type="AlphaFoldDB" id="A0A2P7BPW2"/>
<dbReference type="RefSeq" id="WP_106711373.1">
    <property type="nucleotide sequence ID" value="NZ_PGGO01000008.1"/>
</dbReference>
<gene>
    <name evidence="2" type="ORF">CU102_12135</name>
</gene>